<comment type="caution">
    <text evidence="2">The sequence shown here is derived from an EMBL/GenBank/DDBJ whole genome shotgun (WGS) entry which is preliminary data.</text>
</comment>
<dbReference type="EMBL" id="BKCJ010005777">
    <property type="protein sequence ID" value="GEU68581.1"/>
    <property type="molecule type" value="Genomic_DNA"/>
</dbReference>
<feature type="coiled-coil region" evidence="1">
    <location>
        <begin position="57"/>
        <end position="133"/>
    </location>
</feature>
<proteinExistence type="predicted"/>
<protein>
    <submittedName>
        <fullName evidence="2">Uncharacterized protein</fullName>
    </submittedName>
</protein>
<dbReference type="AlphaFoldDB" id="A0A6L2M3J5"/>
<organism evidence="2">
    <name type="scientific">Tanacetum cinerariifolium</name>
    <name type="common">Dalmatian daisy</name>
    <name type="synonym">Chrysanthemum cinerariifolium</name>
    <dbReference type="NCBI Taxonomy" id="118510"/>
    <lineage>
        <taxon>Eukaryota</taxon>
        <taxon>Viridiplantae</taxon>
        <taxon>Streptophyta</taxon>
        <taxon>Embryophyta</taxon>
        <taxon>Tracheophyta</taxon>
        <taxon>Spermatophyta</taxon>
        <taxon>Magnoliopsida</taxon>
        <taxon>eudicotyledons</taxon>
        <taxon>Gunneridae</taxon>
        <taxon>Pentapetalae</taxon>
        <taxon>asterids</taxon>
        <taxon>campanulids</taxon>
        <taxon>Asterales</taxon>
        <taxon>Asteraceae</taxon>
        <taxon>Asteroideae</taxon>
        <taxon>Anthemideae</taxon>
        <taxon>Anthemidinae</taxon>
        <taxon>Tanacetum</taxon>
    </lineage>
</organism>
<evidence type="ECO:0000256" key="1">
    <source>
        <dbReference type="SAM" id="Coils"/>
    </source>
</evidence>
<reference evidence="2" key="1">
    <citation type="journal article" date="2019" name="Sci. Rep.">
        <title>Draft genome of Tanacetum cinerariifolium, the natural source of mosquito coil.</title>
        <authorList>
            <person name="Yamashiro T."/>
            <person name="Shiraishi A."/>
            <person name="Satake H."/>
            <person name="Nakayama K."/>
        </authorList>
    </citation>
    <scope>NUCLEOTIDE SEQUENCE</scope>
</reference>
<keyword evidence="1" id="KW-0175">Coiled coil</keyword>
<sequence>MTYTSLGSLSFSNSDSEVSICSKARLKAYATFKEQYDSLSSDYKKSQFNLVSYKAGLQSVEERLVHYKKNEAVYEEKINILNFEVRLRDNALVEYTKKLEKAEKERDELKLTLKKYQNSSKSLNTLMESQESNKVKTGLGYKAASPVEESFVKSSEMELHTTKPDLMFINEQVESEYVDVVSNVTSSDVKTVIPKRDGEDRLKLKELIELSTKLFDRVFDLEKIKTAQAKKIDGLKKKVKKLERKRRYRTTRMNLFKIGTFRRRSLGKEDASKQGRNLKQSLIFEESNFDVQAMMDAYYELVARLRAEERRRKPLTKAQKRN</sequence>
<gene>
    <name evidence="2" type="ORF">Tci_040559</name>
</gene>
<evidence type="ECO:0000313" key="2">
    <source>
        <dbReference type="EMBL" id="GEU68581.1"/>
    </source>
</evidence>
<accession>A0A6L2M3J5</accession>
<name>A0A6L2M3J5_TANCI</name>